<sequence>MENKIFVRLDVDNVGDRIELALLESNTIEAQNIHDNIQKNINSILSNIQNHKSIKVLMTGCDDILFIINKNEYDILYLEKLKSEFKLKSGFSLSIGVGTSITECMLNLHIAKVSGKDKIVDKTTANKT</sequence>
<proteinExistence type="predicted"/>
<dbReference type="InterPro" id="IPR043128">
    <property type="entry name" value="Rev_trsase/Diguanyl_cyclase"/>
</dbReference>
<name>A0A1N6GIV0_9BACT</name>
<gene>
    <name evidence="2" type="ORF">SAMN05444394_3278</name>
</gene>
<dbReference type="EMBL" id="FSRC01000002">
    <property type="protein sequence ID" value="SIO07322.1"/>
    <property type="molecule type" value="Genomic_DNA"/>
</dbReference>
<dbReference type="NCBIfam" id="NF033576">
    <property type="entry name" value="mCpol"/>
    <property type="match status" value="1"/>
</dbReference>
<evidence type="ECO:0000313" key="2">
    <source>
        <dbReference type="EMBL" id="SIO07322.1"/>
    </source>
</evidence>
<accession>A0A1N6GIV0</accession>
<keyword evidence="3" id="KW-1185">Reference proteome</keyword>
<dbReference type="InterPro" id="IPR040942">
    <property type="entry name" value="Minimal_Cpol"/>
</dbReference>
<dbReference type="Pfam" id="PF18182">
    <property type="entry name" value="mCpol"/>
    <property type="match status" value="1"/>
</dbReference>
<dbReference type="AlphaFoldDB" id="A0A1N6GIV0"/>
<reference evidence="3" key="1">
    <citation type="submission" date="2016-11" db="EMBL/GenBank/DDBJ databases">
        <authorList>
            <person name="Varghese N."/>
            <person name="Submissions S."/>
        </authorList>
    </citation>
    <scope>NUCLEOTIDE SEQUENCE [LARGE SCALE GENOMIC DNA]</scope>
    <source>
        <strain evidence="3">DSM 15292</strain>
    </source>
</reference>
<evidence type="ECO:0000259" key="1">
    <source>
        <dbReference type="Pfam" id="PF18182"/>
    </source>
</evidence>
<dbReference type="Gene3D" id="3.30.70.270">
    <property type="match status" value="1"/>
</dbReference>
<dbReference type="STRING" id="226505.SAMN05444394_3278"/>
<protein>
    <recommendedName>
        <fullName evidence="1">Minimal CRISPR polymerase domain-containing protein</fullName>
    </recommendedName>
</protein>
<dbReference type="OrthoDB" id="1440990at2"/>
<organism evidence="2 3">
    <name type="scientific">Algoriphagus halophilus</name>
    <dbReference type="NCBI Taxonomy" id="226505"/>
    <lineage>
        <taxon>Bacteria</taxon>
        <taxon>Pseudomonadati</taxon>
        <taxon>Bacteroidota</taxon>
        <taxon>Cytophagia</taxon>
        <taxon>Cytophagales</taxon>
        <taxon>Cyclobacteriaceae</taxon>
        <taxon>Algoriphagus</taxon>
    </lineage>
</organism>
<dbReference type="RefSeq" id="WP_074226029.1">
    <property type="nucleotide sequence ID" value="NZ_FSRC01000002.1"/>
</dbReference>
<dbReference type="Proteomes" id="UP000185221">
    <property type="component" value="Unassembled WGS sequence"/>
</dbReference>
<evidence type="ECO:0000313" key="3">
    <source>
        <dbReference type="Proteomes" id="UP000185221"/>
    </source>
</evidence>
<feature type="domain" description="Minimal CRISPR polymerase" evidence="1">
    <location>
        <begin position="6"/>
        <end position="120"/>
    </location>
</feature>